<evidence type="ECO:0000313" key="1">
    <source>
        <dbReference type="EMBL" id="KAL3954379.1"/>
    </source>
</evidence>
<evidence type="ECO:0000313" key="2">
    <source>
        <dbReference type="Proteomes" id="UP001638806"/>
    </source>
</evidence>
<comment type="caution">
    <text evidence="1">The sequence shown here is derived from an EMBL/GenBank/DDBJ whole genome shotgun (WGS) entry which is preliminary data.</text>
</comment>
<keyword evidence="2" id="KW-1185">Reference proteome</keyword>
<dbReference type="Proteomes" id="UP001638806">
    <property type="component" value="Unassembled WGS sequence"/>
</dbReference>
<dbReference type="EMBL" id="JBGNUJ010000010">
    <property type="protein sequence ID" value="KAL3954379.1"/>
    <property type="molecule type" value="Genomic_DNA"/>
</dbReference>
<gene>
    <name evidence="1" type="ORF">ACCO45_009942</name>
</gene>
<accession>A0ACC4DDK5</accession>
<sequence>MTCYGGRYMSFPCWLWFRSLIDTRDVRGEDCYYDQAEIAIRVAELLLGRLFGTRMNAPMNTGVT</sequence>
<reference evidence="1" key="1">
    <citation type="submission" date="2024-12" db="EMBL/GenBank/DDBJ databases">
        <title>Comparative genomics and development of molecular markers within Purpureocillium lilacinum and among Purpureocillium species.</title>
        <authorList>
            <person name="Yeh Z.-Y."/>
            <person name="Ni N.-T."/>
            <person name="Lo P.-H."/>
            <person name="Mushyakhwo K."/>
            <person name="Lin C.-F."/>
            <person name="Nai Y.-S."/>
        </authorList>
    </citation>
    <scope>NUCLEOTIDE SEQUENCE</scope>
    <source>
        <strain evidence="1">NCHU-NPUST-175</strain>
    </source>
</reference>
<protein>
    <submittedName>
        <fullName evidence="1">Uncharacterized protein</fullName>
    </submittedName>
</protein>
<proteinExistence type="predicted"/>
<name>A0ACC4DDK5_PURLI</name>
<organism evidence="1 2">
    <name type="scientific">Purpureocillium lilacinum</name>
    <name type="common">Paecilomyces lilacinus</name>
    <dbReference type="NCBI Taxonomy" id="33203"/>
    <lineage>
        <taxon>Eukaryota</taxon>
        <taxon>Fungi</taxon>
        <taxon>Dikarya</taxon>
        <taxon>Ascomycota</taxon>
        <taxon>Pezizomycotina</taxon>
        <taxon>Sordariomycetes</taxon>
        <taxon>Hypocreomycetidae</taxon>
        <taxon>Hypocreales</taxon>
        <taxon>Ophiocordycipitaceae</taxon>
        <taxon>Purpureocillium</taxon>
    </lineage>
</organism>